<dbReference type="Pfam" id="PF02899">
    <property type="entry name" value="Phage_int_SAM_1"/>
    <property type="match status" value="1"/>
</dbReference>
<feature type="active site" evidence="9">
    <location>
        <position position="170"/>
    </location>
</feature>
<feature type="active site" evidence="9">
    <location>
        <position position="267"/>
    </location>
</feature>
<dbReference type="InterPro" id="IPR004107">
    <property type="entry name" value="Integrase_SAM-like_N"/>
</dbReference>
<comment type="function">
    <text evidence="9">Site-specific tyrosine recombinase, which acts by catalyzing the cutting and rejoining of the recombining DNA molecules. The XerC-XerD complex is essential to convert dimers of the bacterial chromosome into monomers to permit their segregation at cell division. It also contributes to the segregational stability of plasmids.</text>
</comment>
<dbReference type="EMBL" id="WHPC01000068">
    <property type="protein sequence ID" value="MPV38204.1"/>
    <property type="molecule type" value="Genomic_DNA"/>
</dbReference>
<keyword evidence="5 9" id="KW-0229">DNA integration</keyword>
<evidence type="ECO:0000256" key="5">
    <source>
        <dbReference type="ARBA" id="ARBA00022908"/>
    </source>
</evidence>
<dbReference type="Proteomes" id="UP000437709">
    <property type="component" value="Unassembled WGS sequence"/>
</dbReference>
<evidence type="ECO:0000256" key="1">
    <source>
        <dbReference type="ARBA" id="ARBA00004496"/>
    </source>
</evidence>
<keyword evidence="4 9" id="KW-0159">Chromosome partition</keyword>
<dbReference type="GO" id="GO:0006313">
    <property type="term" value="P:DNA transposition"/>
    <property type="evidence" value="ECO:0007669"/>
    <property type="project" value="UniProtKB-UniRule"/>
</dbReference>
<feature type="active site" description="O-(3'-phospho-DNA)-tyrosine intermediate" evidence="9">
    <location>
        <position position="299"/>
    </location>
</feature>
<keyword evidence="2 9" id="KW-0963">Cytoplasm</keyword>
<keyword evidence="3 9" id="KW-0132">Cell division</keyword>
<dbReference type="CDD" id="cd00798">
    <property type="entry name" value="INT_XerDC_C"/>
    <property type="match status" value="1"/>
</dbReference>
<evidence type="ECO:0000256" key="7">
    <source>
        <dbReference type="ARBA" id="ARBA00023172"/>
    </source>
</evidence>
<evidence type="ECO:0000256" key="8">
    <source>
        <dbReference type="ARBA" id="ARBA00023306"/>
    </source>
</evidence>
<dbReference type="GO" id="GO:0003677">
    <property type="term" value="F:DNA binding"/>
    <property type="evidence" value="ECO:0007669"/>
    <property type="project" value="UniProtKB-UniRule"/>
</dbReference>
<dbReference type="InterPro" id="IPR023009">
    <property type="entry name" value="Tyrosine_recombinase_XerC/XerD"/>
</dbReference>
<dbReference type="PROSITE" id="PS51900">
    <property type="entry name" value="CB"/>
    <property type="match status" value="1"/>
</dbReference>
<dbReference type="InterPro" id="IPR013762">
    <property type="entry name" value="Integrase-like_cat_sf"/>
</dbReference>
<dbReference type="SUPFAM" id="SSF56349">
    <property type="entry name" value="DNA breaking-rejoining enzymes"/>
    <property type="match status" value="1"/>
</dbReference>
<evidence type="ECO:0000256" key="2">
    <source>
        <dbReference type="ARBA" id="ARBA00022490"/>
    </source>
</evidence>
<evidence type="ECO:0000313" key="12">
    <source>
        <dbReference type="EMBL" id="MPV38204.1"/>
    </source>
</evidence>
<dbReference type="GO" id="GO:0005737">
    <property type="term" value="C:cytoplasm"/>
    <property type="evidence" value="ECO:0007669"/>
    <property type="project" value="UniProtKB-SubCell"/>
</dbReference>
<dbReference type="PROSITE" id="PS51898">
    <property type="entry name" value="TYR_RECOMBINASE"/>
    <property type="match status" value="1"/>
</dbReference>
<dbReference type="Pfam" id="PF00589">
    <property type="entry name" value="Phage_integrase"/>
    <property type="match status" value="1"/>
</dbReference>
<evidence type="ECO:0000256" key="6">
    <source>
        <dbReference type="ARBA" id="ARBA00023125"/>
    </source>
</evidence>
<accession>A0A6N7ESQ8</accession>
<evidence type="ECO:0000256" key="3">
    <source>
        <dbReference type="ARBA" id="ARBA00022618"/>
    </source>
</evidence>
<protein>
    <recommendedName>
        <fullName evidence="9">Tyrosine recombinase XerC</fullName>
    </recommendedName>
</protein>
<feature type="domain" description="Tyr recombinase" evidence="10">
    <location>
        <begin position="126"/>
        <end position="312"/>
    </location>
</feature>
<reference evidence="12 13" key="1">
    <citation type="submission" date="2019-10" db="EMBL/GenBank/DDBJ databases">
        <title>Georgenia wutianyii sp. nov. and Georgenia yuyongxinii sp. nov. isolated from plateau pika (Ochotona curzoniae) in the Qinghai-Tibet plateau of China.</title>
        <authorList>
            <person name="Tian Z."/>
        </authorList>
    </citation>
    <scope>NUCLEOTIDE SEQUENCE [LARGE SCALE GENOMIC DNA]</scope>
    <source>
        <strain evidence="12 13">JCM 19765</strain>
    </source>
</reference>
<keyword evidence="8 9" id="KW-0131">Cell cycle</keyword>
<feature type="domain" description="Core-binding (CB)" evidence="11">
    <location>
        <begin position="20"/>
        <end position="105"/>
    </location>
</feature>
<dbReference type="PANTHER" id="PTHR30349">
    <property type="entry name" value="PHAGE INTEGRASE-RELATED"/>
    <property type="match status" value="1"/>
</dbReference>
<feature type="active site" evidence="9">
    <location>
        <position position="264"/>
    </location>
</feature>
<dbReference type="NCBIfam" id="NF001399">
    <property type="entry name" value="PRK00283.1"/>
    <property type="match status" value="1"/>
</dbReference>
<proteinExistence type="inferred from homology"/>
<dbReference type="GO" id="GO:0007059">
    <property type="term" value="P:chromosome segregation"/>
    <property type="evidence" value="ECO:0007669"/>
    <property type="project" value="UniProtKB-UniRule"/>
</dbReference>
<evidence type="ECO:0000256" key="4">
    <source>
        <dbReference type="ARBA" id="ARBA00022829"/>
    </source>
</evidence>
<evidence type="ECO:0000313" key="13">
    <source>
        <dbReference type="Proteomes" id="UP000437709"/>
    </source>
</evidence>
<comment type="subunit">
    <text evidence="9">Forms a cyclic heterotetrameric complex composed of two molecules of XerC and two molecules of XerD.</text>
</comment>
<dbReference type="GO" id="GO:0009037">
    <property type="term" value="F:tyrosine-based site-specific recombinase activity"/>
    <property type="evidence" value="ECO:0007669"/>
    <property type="project" value="UniProtKB-UniRule"/>
</dbReference>
<comment type="subcellular location">
    <subcellularLocation>
        <location evidence="1 9">Cytoplasm</location>
    </subcellularLocation>
</comment>
<gene>
    <name evidence="9" type="primary">xerC</name>
    <name evidence="12" type="ORF">GB881_14310</name>
</gene>
<comment type="caution">
    <text evidence="12">The sequence shown here is derived from an EMBL/GenBank/DDBJ whole genome shotgun (WGS) entry which is preliminary data.</text>
</comment>
<dbReference type="OrthoDB" id="9801717at2"/>
<organism evidence="12 13">
    <name type="scientific">Georgenia subflava</name>
    <dbReference type="NCBI Taxonomy" id="1622177"/>
    <lineage>
        <taxon>Bacteria</taxon>
        <taxon>Bacillati</taxon>
        <taxon>Actinomycetota</taxon>
        <taxon>Actinomycetes</taxon>
        <taxon>Micrococcales</taxon>
        <taxon>Bogoriellaceae</taxon>
        <taxon>Georgenia</taxon>
    </lineage>
</organism>
<feature type="active site" evidence="9">
    <location>
        <position position="194"/>
    </location>
</feature>
<keyword evidence="13" id="KW-1185">Reference proteome</keyword>
<feature type="active site" evidence="9">
    <location>
        <position position="290"/>
    </location>
</feature>
<keyword evidence="6 9" id="KW-0238">DNA-binding</keyword>
<dbReference type="Gene3D" id="1.10.150.130">
    <property type="match status" value="1"/>
</dbReference>
<sequence length="318" mass="34106">MDAQQLRAAYRGRVGNGSAAGGDAVVDAFARHLSLQRGLSAHTVRAYVQDVTSLLARLGDTGTDLASLDLTGLRAWLADQQRRGMSRATLARRAAAVRTFCAWAYRAGHLDVDVGARLRSPRPDRHLPVVLGVEDAAHLLKVAEERADDGDALHVRDWAALELLYATGVRVSELVGIDVGDVDLAERTVRVTGKGDKERVVPFGIPAARALSTWLDRGRGRLVSATTGAALFLGARGGRLDPRTLRGMLHRLTAVAGVHDLAPHGLRHSAATHLLAGGSDLRTVQEVLGHASLATTQRYTHVTPERLRAAYTQAHPRA</sequence>
<evidence type="ECO:0000256" key="9">
    <source>
        <dbReference type="HAMAP-Rule" id="MF_01808"/>
    </source>
</evidence>
<dbReference type="InterPro" id="IPR010998">
    <property type="entry name" value="Integrase_recombinase_N"/>
</dbReference>
<dbReference type="AlphaFoldDB" id="A0A6N7ESQ8"/>
<dbReference type="InterPro" id="IPR011010">
    <property type="entry name" value="DNA_brk_join_enz"/>
</dbReference>
<comment type="similarity">
    <text evidence="9">Belongs to the 'phage' integrase family. XerC subfamily.</text>
</comment>
<dbReference type="HAMAP" id="MF_01808">
    <property type="entry name" value="Recomb_XerC_XerD"/>
    <property type="match status" value="1"/>
</dbReference>
<dbReference type="GO" id="GO:0051301">
    <property type="term" value="P:cell division"/>
    <property type="evidence" value="ECO:0007669"/>
    <property type="project" value="UniProtKB-KW"/>
</dbReference>
<dbReference type="Gene3D" id="1.10.443.10">
    <property type="entry name" value="Intergrase catalytic core"/>
    <property type="match status" value="1"/>
</dbReference>
<keyword evidence="7 9" id="KW-0233">DNA recombination</keyword>
<dbReference type="PANTHER" id="PTHR30349:SF77">
    <property type="entry name" value="TYROSINE RECOMBINASE XERC"/>
    <property type="match status" value="1"/>
</dbReference>
<name>A0A6N7ESQ8_9MICO</name>
<dbReference type="InterPro" id="IPR050090">
    <property type="entry name" value="Tyrosine_recombinase_XerCD"/>
</dbReference>
<evidence type="ECO:0000259" key="10">
    <source>
        <dbReference type="PROSITE" id="PS51898"/>
    </source>
</evidence>
<dbReference type="InterPro" id="IPR044068">
    <property type="entry name" value="CB"/>
</dbReference>
<dbReference type="InterPro" id="IPR002104">
    <property type="entry name" value="Integrase_catalytic"/>
</dbReference>
<evidence type="ECO:0000259" key="11">
    <source>
        <dbReference type="PROSITE" id="PS51900"/>
    </source>
</evidence>